<feature type="region of interest" description="Disordered" evidence="1">
    <location>
        <begin position="140"/>
        <end position="159"/>
    </location>
</feature>
<feature type="compositionally biased region" description="Acidic residues" evidence="1">
    <location>
        <begin position="1"/>
        <end position="13"/>
    </location>
</feature>
<comment type="caution">
    <text evidence="2">The sequence shown here is derived from an EMBL/GenBank/DDBJ whole genome shotgun (WGS) entry which is preliminary data.</text>
</comment>
<evidence type="ECO:0000313" key="3">
    <source>
        <dbReference type="Proteomes" id="UP000327044"/>
    </source>
</evidence>
<evidence type="ECO:0000256" key="1">
    <source>
        <dbReference type="SAM" id="MobiDB-lite"/>
    </source>
</evidence>
<feature type="region of interest" description="Disordered" evidence="1">
    <location>
        <begin position="292"/>
        <end position="420"/>
    </location>
</feature>
<feature type="compositionally biased region" description="Acidic residues" evidence="1">
    <location>
        <begin position="34"/>
        <end position="45"/>
    </location>
</feature>
<dbReference type="Gene3D" id="1.10.510.10">
    <property type="entry name" value="Transferase(Phosphotransferase) domain 1"/>
    <property type="match status" value="1"/>
</dbReference>
<organism evidence="2 3">
    <name type="scientific">Photinus pyralis</name>
    <name type="common">Common eastern firefly</name>
    <name type="synonym">Lampyris pyralis</name>
    <dbReference type="NCBI Taxonomy" id="7054"/>
    <lineage>
        <taxon>Eukaryota</taxon>
        <taxon>Metazoa</taxon>
        <taxon>Ecdysozoa</taxon>
        <taxon>Arthropoda</taxon>
        <taxon>Hexapoda</taxon>
        <taxon>Insecta</taxon>
        <taxon>Pterygota</taxon>
        <taxon>Neoptera</taxon>
        <taxon>Endopterygota</taxon>
        <taxon>Coleoptera</taxon>
        <taxon>Polyphaga</taxon>
        <taxon>Elateriformia</taxon>
        <taxon>Elateroidea</taxon>
        <taxon>Lampyridae</taxon>
        <taxon>Lampyrinae</taxon>
        <taxon>Photinus</taxon>
    </lineage>
</organism>
<proteinExistence type="predicted"/>
<feature type="compositionally biased region" description="Basic and acidic residues" evidence="1">
    <location>
        <begin position="80"/>
        <end position="89"/>
    </location>
</feature>
<accession>A0A5N4ACD7</accession>
<evidence type="ECO:0008006" key="4">
    <source>
        <dbReference type="Google" id="ProtNLM"/>
    </source>
</evidence>
<dbReference type="AlphaFoldDB" id="A0A5N4ACD7"/>
<dbReference type="InterPro" id="IPR011009">
    <property type="entry name" value="Kinase-like_dom_sf"/>
</dbReference>
<gene>
    <name evidence="2" type="ORF">PPYR_11836</name>
</gene>
<feature type="region of interest" description="Disordered" evidence="1">
    <location>
        <begin position="1"/>
        <end position="106"/>
    </location>
</feature>
<feature type="compositionally biased region" description="Basic and acidic residues" evidence="1">
    <location>
        <begin position="252"/>
        <end position="266"/>
    </location>
</feature>
<dbReference type="Proteomes" id="UP000327044">
    <property type="component" value="Unassembled WGS sequence"/>
</dbReference>
<feature type="region of interest" description="Disordered" evidence="1">
    <location>
        <begin position="497"/>
        <end position="521"/>
    </location>
</feature>
<dbReference type="InParanoid" id="A0A5N4ACD7"/>
<evidence type="ECO:0000313" key="2">
    <source>
        <dbReference type="EMBL" id="KAB0794997.1"/>
    </source>
</evidence>
<feature type="compositionally biased region" description="Low complexity" evidence="1">
    <location>
        <begin position="328"/>
        <end position="338"/>
    </location>
</feature>
<feature type="compositionally biased region" description="Acidic residues" evidence="1">
    <location>
        <begin position="339"/>
        <end position="352"/>
    </location>
</feature>
<dbReference type="EMBL" id="VVIM01000008">
    <property type="protein sequence ID" value="KAB0794997.1"/>
    <property type="molecule type" value="Genomic_DNA"/>
</dbReference>
<feature type="region of interest" description="Disordered" evidence="1">
    <location>
        <begin position="196"/>
        <end position="277"/>
    </location>
</feature>
<dbReference type="SUPFAM" id="SSF56112">
    <property type="entry name" value="Protein kinase-like (PK-like)"/>
    <property type="match status" value="1"/>
</dbReference>
<feature type="compositionally biased region" description="Basic and acidic residues" evidence="1">
    <location>
        <begin position="196"/>
        <end position="229"/>
    </location>
</feature>
<feature type="compositionally biased region" description="Basic and acidic residues" evidence="1">
    <location>
        <begin position="386"/>
        <end position="409"/>
    </location>
</feature>
<sequence length="547" mass="64065">MSFVESGDDQSEDGELRHSPSDARQKGEALDFSLSDDDEDGEAADSLDIKPPQARVVPVSNRTKRRDGYDGKSRHKRSERHREERVYSHREKHHREKQLRPAKERELYHRDKERYYREQIGFKETYTEVQYINERVYREHKEEVPRSSRHVESRKKDREVRDIREVRYLEKHRKEKYPDEKWEKSAGDKALEDLRERLLSKRSTGKGDDETVKVDRKEGHRDRKNKDNETLDSVLQGEAGMYVKEIINISTGEEKRKKQDKPKDDEKLTEEEKAEQELRREKLLEAEREMARLKEQSRIERERRHLEKQAKRKLEEEEEHFSKRLQVDDNNVVTVSDNSDTELNNDVDDDDDKSYHSDHSVIESSNESVHSVEQSERKSRSRSRTSSREITPESDERSRSRSRSIERSKSKSPKSFNKLPAVQKMKFTEYPVSNLRSRFSMLTEQGQAMLQKFLTFDPVQRTTADDALQHPYFTETPLPIDPSMFPTWPAKSELGHRRALAASPKPPSGGGEYKQLGGDGDEDGLGFRIGMNVSENRRMGGGFSLKF</sequence>
<feature type="compositionally biased region" description="Basic and acidic residues" evidence="1">
    <location>
        <begin position="292"/>
        <end position="327"/>
    </location>
</feature>
<keyword evidence="3" id="KW-1185">Reference proteome</keyword>
<protein>
    <recommendedName>
        <fullName evidence="4">Protein kinase domain-containing protein</fullName>
    </recommendedName>
</protein>
<feature type="compositionally biased region" description="Basic and acidic residues" evidence="1">
    <location>
        <begin position="14"/>
        <end position="29"/>
    </location>
</feature>
<reference evidence="2 3" key="1">
    <citation type="journal article" date="2018" name="Elife">
        <title>Firefly genomes illuminate parallel origins of bioluminescence in beetles.</title>
        <authorList>
            <person name="Fallon T.R."/>
            <person name="Lower S.E."/>
            <person name="Chang C.H."/>
            <person name="Bessho-Uehara M."/>
            <person name="Martin G.J."/>
            <person name="Bewick A.J."/>
            <person name="Behringer M."/>
            <person name="Debat H.J."/>
            <person name="Wong I."/>
            <person name="Day J.C."/>
            <person name="Suvorov A."/>
            <person name="Silva C.J."/>
            <person name="Stanger-Hall K.F."/>
            <person name="Hall D.W."/>
            <person name="Schmitz R.J."/>
            <person name="Nelson D.R."/>
            <person name="Lewis S.M."/>
            <person name="Shigenobu S."/>
            <person name="Bybee S.M."/>
            <person name="Larracuente A.M."/>
            <person name="Oba Y."/>
            <person name="Weng J.K."/>
        </authorList>
    </citation>
    <scope>NUCLEOTIDE SEQUENCE [LARGE SCALE GENOMIC DNA]</scope>
    <source>
        <strain evidence="2">1611_PpyrPB1</strain>
        <tissue evidence="2">Whole body</tissue>
    </source>
</reference>
<name>A0A5N4ACD7_PHOPY</name>